<keyword evidence="7" id="KW-1185">Reference proteome</keyword>
<dbReference type="Proteomes" id="UP000318571">
    <property type="component" value="Chromosome 5"/>
</dbReference>
<dbReference type="SMART" id="SM00317">
    <property type="entry name" value="SET"/>
    <property type="match status" value="1"/>
</dbReference>
<name>A0A553PFQ4_TIGCA</name>
<comment type="caution">
    <text evidence="6">The sequence shown here is derived from an EMBL/GenBank/DDBJ whole genome shotgun (WGS) entry which is preliminary data.</text>
</comment>
<feature type="compositionally biased region" description="Polar residues" evidence="4">
    <location>
        <begin position="829"/>
        <end position="839"/>
    </location>
</feature>
<accession>A0A553PFQ4</accession>
<dbReference type="GO" id="GO:0008276">
    <property type="term" value="F:protein methyltransferase activity"/>
    <property type="evidence" value="ECO:0007669"/>
    <property type="project" value="UniProtKB-ARBA"/>
</dbReference>
<reference evidence="6 7" key="1">
    <citation type="journal article" date="2018" name="Nat. Ecol. Evol.">
        <title>Genomic signatures of mitonuclear coevolution across populations of Tigriopus californicus.</title>
        <authorList>
            <person name="Barreto F.S."/>
            <person name="Watson E.T."/>
            <person name="Lima T.G."/>
            <person name="Willett C.S."/>
            <person name="Edmands S."/>
            <person name="Li W."/>
            <person name="Burton R.S."/>
        </authorList>
    </citation>
    <scope>NUCLEOTIDE SEQUENCE [LARGE SCALE GENOMIC DNA]</scope>
    <source>
        <strain evidence="6 7">San Diego</strain>
    </source>
</reference>
<dbReference type="InterPro" id="IPR001214">
    <property type="entry name" value="SET_dom"/>
</dbReference>
<keyword evidence="2" id="KW-0808">Transferase</keyword>
<evidence type="ECO:0000313" key="6">
    <source>
        <dbReference type="EMBL" id="TRY76517.1"/>
    </source>
</evidence>
<keyword evidence="3" id="KW-0949">S-adenosyl-L-methionine</keyword>
<evidence type="ECO:0000256" key="2">
    <source>
        <dbReference type="ARBA" id="ARBA00022679"/>
    </source>
</evidence>
<feature type="compositionally biased region" description="Basic and acidic residues" evidence="4">
    <location>
        <begin position="956"/>
        <end position="970"/>
    </location>
</feature>
<dbReference type="SUPFAM" id="SSF82199">
    <property type="entry name" value="SET domain"/>
    <property type="match status" value="1"/>
</dbReference>
<dbReference type="PROSITE" id="PS50280">
    <property type="entry name" value="SET"/>
    <property type="match status" value="1"/>
</dbReference>
<dbReference type="Pfam" id="PF00856">
    <property type="entry name" value="SET"/>
    <property type="match status" value="1"/>
</dbReference>
<dbReference type="GO" id="GO:0032259">
    <property type="term" value="P:methylation"/>
    <property type="evidence" value="ECO:0007669"/>
    <property type="project" value="UniProtKB-KW"/>
</dbReference>
<keyword evidence="1" id="KW-0489">Methyltransferase</keyword>
<dbReference type="GO" id="GO:0008170">
    <property type="term" value="F:N-methyltransferase activity"/>
    <property type="evidence" value="ECO:0007669"/>
    <property type="project" value="UniProtKB-ARBA"/>
</dbReference>
<dbReference type="EMBL" id="VCGU01000004">
    <property type="protein sequence ID" value="TRY76517.1"/>
    <property type="molecule type" value="Genomic_DNA"/>
</dbReference>
<feature type="compositionally biased region" description="Pro residues" evidence="4">
    <location>
        <begin position="1092"/>
        <end position="1106"/>
    </location>
</feature>
<feature type="compositionally biased region" description="Basic and acidic residues" evidence="4">
    <location>
        <begin position="911"/>
        <end position="943"/>
    </location>
</feature>
<evidence type="ECO:0000259" key="5">
    <source>
        <dbReference type="PROSITE" id="PS50280"/>
    </source>
</evidence>
<feature type="region of interest" description="Disordered" evidence="4">
    <location>
        <begin position="761"/>
        <end position="782"/>
    </location>
</feature>
<feature type="region of interest" description="Disordered" evidence="4">
    <location>
        <begin position="1069"/>
        <end position="1112"/>
    </location>
</feature>
<evidence type="ECO:0000256" key="3">
    <source>
        <dbReference type="ARBA" id="ARBA00022691"/>
    </source>
</evidence>
<sequence length="1133" mass="129141">MIRRQLSDRGKECFLNGEWSKVLDFYNEAALFSTCKGLGHTMARRAAYLLQTGDIDLALRDIKMAFDLGCLERELMDFLLAHHTTDSDIRAANNDASVERSIEAMYNPDIANESKKYFSHKLRADLELIRTQQKGRPTEADVKNVMISLRTEAEKQQADKKDSVRCPFPKIRPPQIDRTNTRYPSFSEAVDVVVDMDKGRKVVAEKEIDIGEIIMTETPNTLFFCPEMEKLPLLKSHCLHCMSYTIAPIPCNECCVVTFCSLECQEAATYHVFECRMKLYEMLHFMGDEYANESEIWSSDAIEPLLRLMSHQDEIEPEVLMKNAVIAVFFLRALQAVNYFEDVMPRKSKTDKRLKEPEALILYILNHLINTQSHNSTPFMRLVECADASNVCIKQDVGRRYFRWEYLGSSISSSLALINHSCDPNCIQFHVGRYAVLVPIRKISAGQEITIAYDKIHHEDQPLIHRQLHCLRKFYFSCECPACHNDWVSYEEMPDTLYLVPNFETEKHFVVRVGDKRDLVRDIERLKLKAEKEFRDGEVEKSIASMNELSEYLENDISKPHQYHIQANHVAILCVMTKFLKDVAKIVERTNFNKQFPPTYVNGEFVYTEKPTTVEESRYWEHGFVTPKPKKKKIVKKQKTTDSDESVQTIPDHVVKVELAQSQGHDHQPLGEIRSTNLEELQEMHPYGENSLMISNTMKEDSNIKDTIALRSDPPAKEHKPMNIPTDGLQEDVSNAKQKCNTSSELERLSSNLEVVENTPAIEVPLSQPTDTVQPNKPASDLLRNEHNNVENEPEHPSDQDNSFMVENETQLSLAKSIKTADENETMKQAQLNEINGGTRQEVDDKIDDRSKTEDQHQVPNDISAKVSNEHLALKPSEKNHINEQVLSQPILIEDMSDQLTTEANSNRVRYQHEKSKATLVKDEDHQSPVKQDNSIKDEKEQITSKAKAISVQNVQDKRDQFGPKSDPIKNVDQCPPSKASSIKDNDSPLPTTKANTAKDDNPTKIEQFIPNNAREQITPKTILSTIENGQLPVKTNQIPSNTSPMTNNLVNAKHGLQEGKETKTLQSLPMEQSGSQVSTLISEVPVLKPKNIPPPPRTERIPPPPKLEKIKPPAVDEDLLRLCMLQIQHQVK</sequence>
<evidence type="ECO:0000256" key="1">
    <source>
        <dbReference type="ARBA" id="ARBA00022603"/>
    </source>
</evidence>
<dbReference type="Gene3D" id="1.10.220.160">
    <property type="match status" value="1"/>
</dbReference>
<dbReference type="InterPro" id="IPR046341">
    <property type="entry name" value="SET_dom_sf"/>
</dbReference>
<feature type="non-terminal residue" evidence="6">
    <location>
        <position position="1133"/>
    </location>
</feature>
<feature type="region of interest" description="Disordered" evidence="4">
    <location>
        <begin position="829"/>
        <end position="867"/>
    </location>
</feature>
<evidence type="ECO:0000313" key="7">
    <source>
        <dbReference type="Proteomes" id="UP000318571"/>
    </source>
</evidence>
<proteinExistence type="predicted"/>
<protein>
    <recommendedName>
        <fullName evidence="5">SET domain-containing protein</fullName>
    </recommendedName>
</protein>
<dbReference type="PANTHER" id="PTHR46165:SF2">
    <property type="entry name" value="SET AND MYND DOMAIN-CONTAINING PROTEIN 4"/>
    <property type="match status" value="1"/>
</dbReference>
<evidence type="ECO:0000256" key="4">
    <source>
        <dbReference type="SAM" id="MobiDB-lite"/>
    </source>
</evidence>
<dbReference type="PANTHER" id="PTHR46165">
    <property type="entry name" value="SET AND MYND DOMAIN-CONTAINING PROTEIN 4"/>
    <property type="match status" value="1"/>
</dbReference>
<dbReference type="STRING" id="6832.A0A553PFQ4"/>
<feature type="domain" description="SET" evidence="5">
    <location>
        <begin position="184"/>
        <end position="454"/>
    </location>
</feature>
<organism evidence="6 7">
    <name type="scientific">Tigriopus californicus</name>
    <name type="common">Marine copepod</name>
    <dbReference type="NCBI Taxonomy" id="6832"/>
    <lineage>
        <taxon>Eukaryota</taxon>
        <taxon>Metazoa</taxon>
        <taxon>Ecdysozoa</taxon>
        <taxon>Arthropoda</taxon>
        <taxon>Crustacea</taxon>
        <taxon>Multicrustacea</taxon>
        <taxon>Hexanauplia</taxon>
        <taxon>Copepoda</taxon>
        <taxon>Harpacticoida</taxon>
        <taxon>Harpacticidae</taxon>
        <taxon>Tigriopus</taxon>
    </lineage>
</organism>
<feature type="compositionally biased region" description="Polar residues" evidence="4">
    <location>
        <begin position="767"/>
        <end position="777"/>
    </location>
</feature>
<gene>
    <name evidence="6" type="ORF">TCAL_03535</name>
</gene>
<dbReference type="InterPro" id="IPR052097">
    <property type="entry name" value="SET-MYND_domain_protein"/>
</dbReference>
<feature type="compositionally biased region" description="Polar residues" evidence="4">
    <location>
        <begin position="1069"/>
        <end position="1082"/>
    </location>
</feature>
<dbReference type="GO" id="GO:0005634">
    <property type="term" value="C:nucleus"/>
    <property type="evidence" value="ECO:0007669"/>
    <property type="project" value="TreeGrafter"/>
</dbReference>
<dbReference type="Gene3D" id="6.10.140.2220">
    <property type="match status" value="1"/>
</dbReference>
<dbReference type="GO" id="GO:0008757">
    <property type="term" value="F:S-adenosylmethionine-dependent methyltransferase activity"/>
    <property type="evidence" value="ECO:0007669"/>
    <property type="project" value="UniProtKB-ARBA"/>
</dbReference>
<dbReference type="GO" id="GO:0005737">
    <property type="term" value="C:cytoplasm"/>
    <property type="evidence" value="ECO:0007669"/>
    <property type="project" value="TreeGrafter"/>
</dbReference>
<dbReference type="Gene3D" id="2.170.270.10">
    <property type="entry name" value="SET domain"/>
    <property type="match status" value="1"/>
</dbReference>
<feature type="region of interest" description="Disordered" evidence="4">
    <location>
        <begin position="904"/>
        <end position="1004"/>
    </location>
</feature>
<dbReference type="AlphaFoldDB" id="A0A553PFQ4"/>
<dbReference type="GO" id="GO:0042826">
    <property type="term" value="F:histone deacetylase binding"/>
    <property type="evidence" value="ECO:0007669"/>
    <property type="project" value="TreeGrafter"/>
</dbReference>
<feature type="compositionally biased region" description="Basic and acidic residues" evidence="4">
    <location>
        <begin position="841"/>
        <end position="857"/>
    </location>
</feature>